<name>A0ACB5RCI2_9CLOT</name>
<dbReference type="EMBL" id="BROD01000001">
    <property type="protein sequence ID" value="GKX66512.1"/>
    <property type="molecule type" value="Genomic_DNA"/>
</dbReference>
<accession>A0ACB5RCI2</accession>
<organism evidence="1 2">
    <name type="scientific">Inconstantimicrobium mannanitabidum</name>
    <dbReference type="NCBI Taxonomy" id="1604901"/>
    <lineage>
        <taxon>Bacteria</taxon>
        <taxon>Bacillati</taxon>
        <taxon>Bacillota</taxon>
        <taxon>Clostridia</taxon>
        <taxon>Eubacteriales</taxon>
        <taxon>Clostridiaceae</taxon>
        <taxon>Inconstantimicrobium</taxon>
    </lineage>
</organism>
<evidence type="ECO:0000313" key="1">
    <source>
        <dbReference type="EMBL" id="GKX66512.1"/>
    </source>
</evidence>
<dbReference type="Proteomes" id="UP001058074">
    <property type="component" value="Unassembled WGS sequence"/>
</dbReference>
<sequence>MTQVLMEYFKEYNIWFLGILLLVQSTGIPTGGTLLVIASGAFSYAGEFNIFILFIEVWILISFGDWGSYMIWKFIGHRVLNKFPKVKRYMEPKILKSHKYLEQHGRGAVFLTRFLISPMGPFVNAAAGIADYKMSYFILFAILGEFLWSFIYLGLGYWFGDSWESIVPIITQVSEILAGLIILGIIIHLFIKTLKKK</sequence>
<reference evidence="1" key="1">
    <citation type="journal article" date="2025" name="Int. J. Syst. Evol. Microbiol.">
        <title>Inconstantimicrobium mannanitabidum sp. nov., a novel member of the family Clostridiaceae isolated from anoxic soil under the treatment of reductive soil disinfestation.</title>
        <authorList>
            <person name="Ueki A."/>
            <person name="Tonouchi A."/>
            <person name="Honma S."/>
            <person name="Kaku N."/>
            <person name="Ueki K."/>
        </authorList>
    </citation>
    <scope>NUCLEOTIDE SEQUENCE</scope>
    <source>
        <strain evidence="1">TW13</strain>
    </source>
</reference>
<proteinExistence type="predicted"/>
<evidence type="ECO:0000313" key="2">
    <source>
        <dbReference type="Proteomes" id="UP001058074"/>
    </source>
</evidence>
<keyword evidence="2" id="KW-1185">Reference proteome</keyword>
<gene>
    <name evidence="1" type="ORF">rsdtw13_17700</name>
</gene>
<comment type="caution">
    <text evidence="1">The sequence shown here is derived from an EMBL/GenBank/DDBJ whole genome shotgun (WGS) entry which is preliminary data.</text>
</comment>
<protein>
    <submittedName>
        <fullName evidence="1">Uncharacterized protein</fullName>
    </submittedName>
</protein>